<evidence type="ECO:0000256" key="6">
    <source>
        <dbReference type="ARBA" id="ARBA00023004"/>
    </source>
</evidence>
<dbReference type="InterPro" id="IPR010208">
    <property type="entry name" value="Ion_transpt_RnfC/RsxC"/>
</dbReference>
<sequence length="704" mass="76086">MSIINIISKIRKGKIWDFHGGLHPDEHKRESSETPLVDAGIPPFLVIPIKQHSGRIGRLLVKVGERVLAGQQLTASDHPMEVPVHASTSGVITAIELHTVAHPSGLSEPCIHIKPDGLDQWRECEPWPDFHQYDSIQLFERIRQAGIAGLGGAGFPTYAKLSVAREKAEIVIINGAECEPYITADDRLMREHAREILEGIEIIKHILRPTITIIAIEDNKPEAISAFLLNPLPDDVIVRVIPTKYPSGSARQLIEILTGRQVPSGGRSLSMGVVMVNVGTTYAIRQAIIEDEPLVRRVVTLTGTQFKKPGNAWVRLGSSVRWLLAQFSLIPEPRQRVIMGGSMMGFTLPHADVPVVKITNCLLAPSVAELPPRDDEMNCIRCSKCAEVCPVKLLPQQLYWYSKAGDHENAEKYNLSDCIECGACAWVCPSNIPLVHYYRQEKAEIQHLREEAAQAERAKLRFEAKKLRLEEERRAREAHVPPVAARPLSSAEADPVAAAIMRLKAQQNKTAPADADMRSEREARKAQAIQHQTEKAHLPAATGTAVPADDARKAAVAAALARAKARKAEIAAGESASVSANADAPTASADAESIKKAAVAAAIARVKAKKAESEQSAEAAKSDTTVTPDDPDAARKAAVAAAIARAKAKKLQAEQPVATSAEISAEPADPEAAKKAAVAAAIARVKAKKAQAEAEAAQNKEQQE</sequence>
<keyword evidence="5 8" id="KW-0249">Electron transport</keyword>
<dbReference type="NCBIfam" id="TIGR01945">
    <property type="entry name" value="rnfC"/>
    <property type="match status" value="1"/>
</dbReference>
<evidence type="ECO:0000256" key="1">
    <source>
        <dbReference type="ARBA" id="ARBA00022448"/>
    </source>
</evidence>
<proteinExistence type="inferred from homology"/>
<feature type="region of interest" description="Disordered" evidence="10">
    <location>
        <begin position="523"/>
        <end position="548"/>
    </location>
</feature>
<dbReference type="KEGG" id="tau:Tola_1447"/>
<dbReference type="SUPFAM" id="SSF46548">
    <property type="entry name" value="alpha-helical ferredoxin"/>
    <property type="match status" value="1"/>
</dbReference>
<dbReference type="InterPro" id="IPR011538">
    <property type="entry name" value="Nuo51_FMN-bd"/>
</dbReference>
<dbReference type="Pfam" id="PF12838">
    <property type="entry name" value="Fer4_7"/>
    <property type="match status" value="1"/>
</dbReference>
<feature type="binding site" evidence="8">
    <location>
        <position position="382"/>
    </location>
    <ligand>
        <name>[4Fe-4S] cluster</name>
        <dbReference type="ChEBI" id="CHEBI:49883"/>
        <label>1</label>
    </ligand>
</feature>
<keyword evidence="8" id="KW-1278">Translocase</keyword>
<feature type="binding site" evidence="8">
    <location>
        <position position="428"/>
    </location>
    <ligand>
        <name>[4Fe-4S] cluster</name>
        <dbReference type="ChEBI" id="CHEBI:49883"/>
        <label>1</label>
    </ligand>
</feature>
<comment type="function">
    <text evidence="8">Part of a membrane-bound complex that couples electron transfer with translocation of ions across the membrane.</text>
</comment>
<dbReference type="Gene3D" id="3.30.70.20">
    <property type="match status" value="1"/>
</dbReference>
<dbReference type="GO" id="GO:0022900">
    <property type="term" value="P:electron transport chain"/>
    <property type="evidence" value="ECO:0007669"/>
    <property type="project" value="UniProtKB-UniRule"/>
</dbReference>
<dbReference type="HAMAP" id="MF_00461">
    <property type="entry name" value="RsxC_RnfC"/>
    <property type="match status" value="1"/>
</dbReference>
<keyword evidence="8" id="KW-1003">Cell membrane</keyword>
<keyword evidence="9" id="KW-0175">Coiled coil</keyword>
<dbReference type="InterPro" id="IPR017900">
    <property type="entry name" value="4Fe4S_Fe_S_CS"/>
</dbReference>
<dbReference type="eggNOG" id="COG3064">
    <property type="taxonomic scope" value="Bacteria"/>
</dbReference>
<evidence type="ECO:0000313" key="13">
    <source>
        <dbReference type="Proteomes" id="UP000009073"/>
    </source>
</evidence>
<dbReference type="GO" id="GO:0051539">
    <property type="term" value="F:4 iron, 4 sulfur cluster binding"/>
    <property type="evidence" value="ECO:0007669"/>
    <property type="project" value="UniProtKB-KW"/>
</dbReference>
<feature type="domain" description="4Fe-4S ferredoxin-type" evidence="11">
    <location>
        <begin position="409"/>
        <end position="438"/>
    </location>
</feature>
<keyword evidence="3 8" id="KW-0479">Metal-binding</keyword>
<dbReference type="GO" id="GO:0046872">
    <property type="term" value="F:metal ion binding"/>
    <property type="evidence" value="ECO:0007669"/>
    <property type="project" value="UniProtKB-KW"/>
</dbReference>
<dbReference type="PROSITE" id="PS00198">
    <property type="entry name" value="4FE4S_FER_1"/>
    <property type="match status" value="1"/>
</dbReference>
<evidence type="ECO:0000256" key="8">
    <source>
        <dbReference type="HAMAP-Rule" id="MF_00461"/>
    </source>
</evidence>
<dbReference type="PANTHER" id="PTHR43034">
    <property type="entry name" value="ION-TRANSLOCATING OXIDOREDUCTASE COMPLEX SUBUNIT C"/>
    <property type="match status" value="1"/>
</dbReference>
<dbReference type="GO" id="GO:0009055">
    <property type="term" value="F:electron transfer activity"/>
    <property type="evidence" value="ECO:0007669"/>
    <property type="project" value="InterPro"/>
</dbReference>
<dbReference type="Proteomes" id="UP000009073">
    <property type="component" value="Chromosome"/>
</dbReference>
<dbReference type="InterPro" id="IPR017896">
    <property type="entry name" value="4Fe4S_Fe-S-bd"/>
</dbReference>
<evidence type="ECO:0000256" key="10">
    <source>
        <dbReference type="SAM" id="MobiDB-lite"/>
    </source>
</evidence>
<feature type="domain" description="4Fe-4S ferredoxin-type" evidence="11">
    <location>
        <begin position="369"/>
        <end position="399"/>
    </location>
</feature>
<feature type="binding site" evidence="8">
    <location>
        <position position="379"/>
    </location>
    <ligand>
        <name>[4Fe-4S] cluster</name>
        <dbReference type="ChEBI" id="CHEBI:49883"/>
        <label>1</label>
    </ligand>
</feature>
<reference evidence="13" key="1">
    <citation type="submission" date="2009-05" db="EMBL/GenBank/DDBJ databases">
        <title>Complete sequence of Tolumonas auensis DSM 9187.</title>
        <authorList>
            <consortium name="US DOE Joint Genome Institute"/>
            <person name="Lucas S."/>
            <person name="Copeland A."/>
            <person name="Lapidus A."/>
            <person name="Glavina del Rio T."/>
            <person name="Tice H."/>
            <person name="Bruce D."/>
            <person name="Goodwin L."/>
            <person name="Pitluck S."/>
            <person name="Chertkov O."/>
            <person name="Brettin T."/>
            <person name="Detter J.C."/>
            <person name="Han C."/>
            <person name="Larimer F."/>
            <person name="Land M."/>
            <person name="Hauser L."/>
            <person name="Kyrpides N."/>
            <person name="Mikhailova N."/>
            <person name="Spring S."/>
            <person name="Beller H."/>
        </authorList>
    </citation>
    <scope>NUCLEOTIDE SEQUENCE [LARGE SCALE GENOMIC DNA]</scope>
    <source>
        <strain evidence="13">DSM 9187 / TA4</strain>
    </source>
</reference>
<evidence type="ECO:0000256" key="9">
    <source>
        <dbReference type="SAM" id="Coils"/>
    </source>
</evidence>
<organism evidence="12 13">
    <name type="scientific">Tolumonas auensis (strain DSM 9187 / NBRC 110442 / TA 4)</name>
    <dbReference type="NCBI Taxonomy" id="595494"/>
    <lineage>
        <taxon>Bacteria</taxon>
        <taxon>Pseudomonadati</taxon>
        <taxon>Pseudomonadota</taxon>
        <taxon>Gammaproteobacteria</taxon>
        <taxon>Aeromonadales</taxon>
        <taxon>Aeromonadaceae</taxon>
        <taxon>Tolumonas</taxon>
    </lineage>
</organism>
<dbReference type="HOGENOM" id="CLU_010808_2_1_6"/>
<feature type="binding site" evidence="8">
    <location>
        <position position="424"/>
    </location>
    <ligand>
        <name>[4Fe-4S] cluster</name>
        <dbReference type="ChEBI" id="CHEBI:49883"/>
        <label>2</label>
    </ligand>
</feature>
<feature type="coiled-coil region" evidence="9">
    <location>
        <begin position="438"/>
        <end position="475"/>
    </location>
</feature>
<name>C4LEP5_TOLAT</name>
<evidence type="ECO:0000313" key="12">
    <source>
        <dbReference type="EMBL" id="ACQ93062.1"/>
    </source>
</evidence>
<comment type="cofactor">
    <cofactor evidence="8">
        <name>[4Fe-4S] cluster</name>
        <dbReference type="ChEBI" id="CHEBI:49883"/>
    </cofactor>
    <text evidence="8">Binds 2 [4Fe-4S] clusters per subunit.</text>
</comment>
<dbReference type="Gene3D" id="3.40.50.11540">
    <property type="entry name" value="NADH-ubiquinone oxidoreductase 51kDa subunit"/>
    <property type="match status" value="1"/>
</dbReference>
<feature type="binding site" evidence="8">
    <location>
        <position position="385"/>
    </location>
    <ligand>
        <name>[4Fe-4S] cluster</name>
        <dbReference type="ChEBI" id="CHEBI:49883"/>
        <label>1</label>
    </ligand>
</feature>
<evidence type="ECO:0000256" key="4">
    <source>
        <dbReference type="ARBA" id="ARBA00022737"/>
    </source>
</evidence>
<reference evidence="12 13" key="2">
    <citation type="journal article" date="2011" name="Stand. Genomic Sci.">
        <title>Complete genome sequence of Tolumonas auensis type strain (TA 4).</title>
        <authorList>
            <person name="Chertkov O."/>
            <person name="Copeland A."/>
            <person name="Lucas S."/>
            <person name="Lapidus A."/>
            <person name="Berry K.W."/>
            <person name="Detter J.C."/>
            <person name="Del Rio T.G."/>
            <person name="Hammon N."/>
            <person name="Dalin E."/>
            <person name="Tice H."/>
            <person name="Pitluck S."/>
            <person name="Richardson P."/>
            <person name="Bruce D."/>
            <person name="Goodwin L."/>
            <person name="Han C."/>
            <person name="Tapia R."/>
            <person name="Saunders E."/>
            <person name="Schmutz J."/>
            <person name="Brettin T."/>
            <person name="Larimer F."/>
            <person name="Land M."/>
            <person name="Hauser L."/>
            <person name="Spring S."/>
            <person name="Rohde M."/>
            <person name="Kyrpides N.C."/>
            <person name="Ivanova N."/>
            <person name="Goker M."/>
            <person name="Beller H.R."/>
            <person name="Klenk H.P."/>
            <person name="Woyke T."/>
        </authorList>
    </citation>
    <scope>NUCLEOTIDE SEQUENCE [LARGE SCALE GENOMIC DNA]</scope>
    <source>
        <strain evidence="13">DSM 9187 / TA4</strain>
    </source>
</reference>
<dbReference type="RefSeq" id="WP_015878534.1">
    <property type="nucleotide sequence ID" value="NC_012691.1"/>
</dbReference>
<evidence type="ECO:0000256" key="5">
    <source>
        <dbReference type="ARBA" id="ARBA00022982"/>
    </source>
</evidence>
<feature type="binding site" evidence="8">
    <location>
        <position position="421"/>
    </location>
    <ligand>
        <name>[4Fe-4S] cluster</name>
        <dbReference type="ChEBI" id="CHEBI:49883"/>
        <label>2</label>
    </ligand>
</feature>
<dbReference type="AlphaFoldDB" id="C4LEP5"/>
<dbReference type="PANTHER" id="PTHR43034:SF2">
    <property type="entry name" value="ION-TRANSLOCATING OXIDOREDUCTASE COMPLEX SUBUNIT C"/>
    <property type="match status" value="1"/>
</dbReference>
<keyword evidence="6 8" id="KW-0408">Iron</keyword>
<comment type="similarity">
    <text evidence="8">Belongs to the 4Fe4S bacterial-type ferredoxin family. RnfC subfamily.</text>
</comment>
<dbReference type="PROSITE" id="PS51379">
    <property type="entry name" value="4FE4S_FER_2"/>
    <property type="match status" value="2"/>
</dbReference>
<keyword evidence="1 8" id="KW-0813">Transport</keyword>
<evidence type="ECO:0000256" key="3">
    <source>
        <dbReference type="ARBA" id="ARBA00022723"/>
    </source>
</evidence>
<dbReference type="EMBL" id="CP001616">
    <property type="protein sequence ID" value="ACQ93062.1"/>
    <property type="molecule type" value="Genomic_DNA"/>
</dbReference>
<dbReference type="eggNOG" id="COG4656">
    <property type="taxonomic scope" value="Bacteria"/>
</dbReference>
<dbReference type="Pfam" id="PF13375">
    <property type="entry name" value="RnfC_N"/>
    <property type="match status" value="1"/>
</dbReference>
<accession>C4LEP5</accession>
<keyword evidence="7 8" id="KW-0411">Iron-sulfur</keyword>
<evidence type="ECO:0000259" key="11">
    <source>
        <dbReference type="PROSITE" id="PS51379"/>
    </source>
</evidence>
<keyword evidence="2 8" id="KW-0004">4Fe-4S</keyword>
<gene>
    <name evidence="8" type="primary">rnfC</name>
    <name evidence="12" type="ordered locus">Tola_1447</name>
</gene>
<feature type="region of interest" description="Disordered" evidence="10">
    <location>
        <begin position="608"/>
        <end position="635"/>
    </location>
</feature>
<protein>
    <recommendedName>
        <fullName evidence="8">Ion-translocating oxidoreductase complex subunit C</fullName>
        <ecNumber evidence="8">7.-.-.-</ecNumber>
    </recommendedName>
    <alternativeName>
        <fullName evidence="8">Rnf electron transport complex subunit C</fullName>
    </alternativeName>
</protein>
<comment type="subunit">
    <text evidence="8">The complex is composed of six subunits: RnfA, RnfB, RnfC, RnfD, RnfE and RnfG.</text>
</comment>
<dbReference type="InterPro" id="IPR026902">
    <property type="entry name" value="RnfC_N"/>
</dbReference>
<keyword evidence="8" id="KW-0472">Membrane</keyword>
<dbReference type="Pfam" id="PF01512">
    <property type="entry name" value="Complex1_51K"/>
    <property type="match status" value="1"/>
</dbReference>
<evidence type="ECO:0000256" key="7">
    <source>
        <dbReference type="ARBA" id="ARBA00023014"/>
    </source>
</evidence>
<feature type="region of interest" description="Disordered" evidence="10">
    <location>
        <begin position="649"/>
        <end position="676"/>
    </location>
</feature>
<keyword evidence="13" id="KW-1185">Reference proteome</keyword>
<feature type="compositionally biased region" description="Low complexity" evidence="10">
    <location>
        <begin position="614"/>
        <end position="628"/>
    </location>
</feature>
<dbReference type="NCBIfam" id="NF003454">
    <property type="entry name" value="PRK05035.1"/>
    <property type="match status" value="1"/>
</dbReference>
<keyword evidence="4 8" id="KW-0677">Repeat</keyword>
<feature type="binding site" evidence="8">
    <location>
        <position position="418"/>
    </location>
    <ligand>
        <name>[4Fe-4S] cluster</name>
        <dbReference type="ChEBI" id="CHEBI:49883"/>
        <label>2</label>
    </ligand>
</feature>
<dbReference type="EC" id="7.-.-.-" evidence="8"/>
<dbReference type="GO" id="GO:0005886">
    <property type="term" value="C:plasma membrane"/>
    <property type="evidence" value="ECO:0007669"/>
    <property type="project" value="UniProtKB-SubCell"/>
</dbReference>
<comment type="subcellular location">
    <subcellularLocation>
        <location evidence="8">Cell inner membrane</location>
        <topology evidence="8">Peripheral membrane protein</topology>
    </subcellularLocation>
</comment>
<evidence type="ECO:0000256" key="2">
    <source>
        <dbReference type="ARBA" id="ARBA00022485"/>
    </source>
</evidence>
<dbReference type="SUPFAM" id="SSF142019">
    <property type="entry name" value="Nqo1 FMN-binding domain-like"/>
    <property type="match status" value="1"/>
</dbReference>
<dbReference type="STRING" id="595494.Tola_1447"/>
<feature type="binding site" evidence="8">
    <location>
        <position position="389"/>
    </location>
    <ligand>
        <name>[4Fe-4S] cluster</name>
        <dbReference type="ChEBI" id="CHEBI:49883"/>
        <label>2</label>
    </ligand>
</feature>
<dbReference type="InterPro" id="IPR037225">
    <property type="entry name" value="Nuo51_FMN-bd_sf"/>
</dbReference>
<keyword evidence="8" id="KW-0997">Cell inner membrane</keyword>